<comment type="caution">
    <text evidence="8">The sequence shown here is derived from an EMBL/GenBank/DDBJ whole genome shotgun (WGS) entry which is preliminary data.</text>
</comment>
<dbReference type="PANTHER" id="PTHR11078:SF3">
    <property type="entry name" value="ANTITERMINATION NUSB DOMAIN-CONTAINING PROTEIN"/>
    <property type="match status" value="1"/>
</dbReference>
<keyword evidence="2 6" id="KW-0889">Transcription antitermination</keyword>
<dbReference type="HAMAP" id="MF_00073">
    <property type="entry name" value="NusB"/>
    <property type="match status" value="1"/>
</dbReference>
<accession>A0A5M6HUX9</accession>
<keyword evidence="4 6" id="KW-0805">Transcription regulation</keyword>
<keyword evidence="5 6" id="KW-0804">Transcription</keyword>
<evidence type="ECO:0000256" key="6">
    <source>
        <dbReference type="HAMAP-Rule" id="MF_00073"/>
    </source>
</evidence>
<dbReference type="InterPro" id="IPR006027">
    <property type="entry name" value="NusB_RsmB_TIM44"/>
</dbReference>
<gene>
    <name evidence="6 8" type="primary">nusB</name>
    <name evidence="8" type="ORF">F1193_12205</name>
</gene>
<evidence type="ECO:0000256" key="3">
    <source>
        <dbReference type="ARBA" id="ARBA00022884"/>
    </source>
</evidence>
<evidence type="ECO:0000256" key="1">
    <source>
        <dbReference type="ARBA" id="ARBA00005952"/>
    </source>
</evidence>
<dbReference type="GO" id="GO:0006353">
    <property type="term" value="P:DNA-templated transcription termination"/>
    <property type="evidence" value="ECO:0007669"/>
    <property type="project" value="UniProtKB-UniRule"/>
</dbReference>
<dbReference type="Proteomes" id="UP000323886">
    <property type="component" value="Unassembled WGS sequence"/>
</dbReference>
<dbReference type="InterPro" id="IPR035926">
    <property type="entry name" value="NusB-like_sf"/>
</dbReference>
<evidence type="ECO:0000256" key="2">
    <source>
        <dbReference type="ARBA" id="ARBA00022814"/>
    </source>
</evidence>
<evidence type="ECO:0000313" key="9">
    <source>
        <dbReference type="Proteomes" id="UP000323886"/>
    </source>
</evidence>
<dbReference type="PANTHER" id="PTHR11078">
    <property type="entry name" value="N UTILIZATION SUBSTANCE PROTEIN B-RELATED"/>
    <property type="match status" value="1"/>
</dbReference>
<sequence>MSSAPDKPGSPKSPAPRRVARAGARLNAVQALYQMDLAATPTADVFAEFESHWIGREVEGVTHPDAEVAFFHDLVEGVVREQRRIDPLIDATLSGGWPLKRVEAVLRALLRAGCYELMSRPDIPARVVVSQYVDVASAFLEQEETSMANAVLDALARKLRAAEFTDEGGR</sequence>
<dbReference type="NCBIfam" id="TIGR01951">
    <property type="entry name" value="nusB"/>
    <property type="match status" value="1"/>
</dbReference>
<dbReference type="SUPFAM" id="SSF48013">
    <property type="entry name" value="NusB-like"/>
    <property type="match status" value="1"/>
</dbReference>
<comment type="similarity">
    <text evidence="1 6">Belongs to the NusB family.</text>
</comment>
<dbReference type="AlphaFoldDB" id="A0A5M6HUX9"/>
<dbReference type="OrthoDB" id="9797817at2"/>
<dbReference type="EMBL" id="VWPL01000022">
    <property type="protein sequence ID" value="KAA5599497.1"/>
    <property type="molecule type" value="Genomic_DNA"/>
</dbReference>
<dbReference type="GO" id="GO:0031564">
    <property type="term" value="P:transcription antitermination"/>
    <property type="evidence" value="ECO:0007669"/>
    <property type="project" value="UniProtKB-KW"/>
</dbReference>
<feature type="domain" description="NusB/RsmB/TIM44" evidence="7">
    <location>
        <begin position="24"/>
        <end position="157"/>
    </location>
</feature>
<dbReference type="GO" id="GO:0003723">
    <property type="term" value="F:RNA binding"/>
    <property type="evidence" value="ECO:0007669"/>
    <property type="project" value="UniProtKB-UniRule"/>
</dbReference>
<evidence type="ECO:0000313" key="8">
    <source>
        <dbReference type="EMBL" id="KAA5599497.1"/>
    </source>
</evidence>
<dbReference type="InterPro" id="IPR011605">
    <property type="entry name" value="NusB_fam"/>
</dbReference>
<evidence type="ECO:0000256" key="5">
    <source>
        <dbReference type="ARBA" id="ARBA00023163"/>
    </source>
</evidence>
<dbReference type="Gene3D" id="1.10.940.10">
    <property type="entry name" value="NusB-like"/>
    <property type="match status" value="1"/>
</dbReference>
<keyword evidence="9" id="KW-1185">Reference proteome</keyword>
<dbReference type="RefSeq" id="WP_150098096.1">
    <property type="nucleotide sequence ID" value="NZ_VWPL01000022.1"/>
</dbReference>
<dbReference type="GO" id="GO:0005829">
    <property type="term" value="C:cytosol"/>
    <property type="evidence" value="ECO:0007669"/>
    <property type="project" value="TreeGrafter"/>
</dbReference>
<proteinExistence type="inferred from homology"/>
<keyword evidence="3 6" id="KW-0694">RNA-binding</keyword>
<comment type="function">
    <text evidence="6">Involved in transcription antitermination. Required for transcription of ribosomal RNA (rRNA) genes. Binds specifically to the boxA antiterminator sequence of the ribosomal RNA (rrn) operons.</text>
</comment>
<evidence type="ECO:0000259" key="7">
    <source>
        <dbReference type="Pfam" id="PF01029"/>
    </source>
</evidence>
<protein>
    <recommendedName>
        <fullName evidence="6">Transcription antitermination protein NusB</fullName>
    </recommendedName>
    <alternativeName>
        <fullName evidence="6">Antitermination factor NusB</fullName>
    </alternativeName>
</protein>
<evidence type="ECO:0000256" key="4">
    <source>
        <dbReference type="ARBA" id="ARBA00023015"/>
    </source>
</evidence>
<dbReference type="Pfam" id="PF01029">
    <property type="entry name" value="NusB"/>
    <property type="match status" value="1"/>
</dbReference>
<reference evidence="8 9" key="1">
    <citation type="submission" date="2019-09" db="EMBL/GenBank/DDBJ databases">
        <title>Draft Whole-Genome sequence of Blastochloris sulfoviridis DSM 729.</title>
        <authorList>
            <person name="Meyer T.E."/>
            <person name="Kyndt J.A."/>
        </authorList>
    </citation>
    <scope>NUCLEOTIDE SEQUENCE [LARGE SCALE GENOMIC DNA]</scope>
    <source>
        <strain evidence="8 9">DSM 729</strain>
    </source>
</reference>
<name>A0A5M6HUX9_9HYPH</name>
<organism evidence="8 9">
    <name type="scientific">Blastochloris sulfoviridis</name>
    <dbReference type="NCBI Taxonomy" id="50712"/>
    <lineage>
        <taxon>Bacteria</taxon>
        <taxon>Pseudomonadati</taxon>
        <taxon>Pseudomonadota</taxon>
        <taxon>Alphaproteobacteria</taxon>
        <taxon>Hyphomicrobiales</taxon>
        <taxon>Blastochloridaceae</taxon>
        <taxon>Blastochloris</taxon>
    </lineage>
</organism>